<dbReference type="InterPro" id="IPR029062">
    <property type="entry name" value="Class_I_gatase-like"/>
</dbReference>
<reference evidence="2 3" key="1">
    <citation type="submission" date="2019-08" db="EMBL/GenBank/DDBJ databases">
        <title>Deep-cultivation of Planctomycetes and their phenomic and genomic characterization uncovers novel biology.</title>
        <authorList>
            <person name="Wiegand S."/>
            <person name="Jogler M."/>
            <person name="Boedeker C."/>
            <person name="Pinto D."/>
            <person name="Vollmers J."/>
            <person name="Rivas-Marin E."/>
            <person name="Kohn T."/>
            <person name="Peeters S.H."/>
            <person name="Heuer A."/>
            <person name="Rast P."/>
            <person name="Oberbeckmann S."/>
            <person name="Bunk B."/>
            <person name="Jeske O."/>
            <person name="Meyerdierks A."/>
            <person name="Storesund J.E."/>
            <person name="Kallscheuer N."/>
            <person name="Luecker S."/>
            <person name="Lage O.M."/>
            <person name="Pohl T."/>
            <person name="Merkel B.J."/>
            <person name="Hornburger P."/>
            <person name="Mueller R.-W."/>
            <person name="Bruemmer F."/>
            <person name="Labrenz M."/>
            <person name="Spormann A.M."/>
            <person name="Op den Camp H."/>
            <person name="Overmann J."/>
            <person name="Amann R."/>
            <person name="Jetten M.S.M."/>
            <person name="Mascher T."/>
            <person name="Medema M.H."/>
            <person name="Devos D.P."/>
            <person name="Kaster A.-K."/>
            <person name="Ovreas L."/>
            <person name="Rohde M."/>
            <person name="Galperin M.Y."/>
            <person name="Jogler C."/>
        </authorList>
    </citation>
    <scope>NUCLEOTIDE SEQUENCE [LARGE SCALE GENOMIC DNA]</scope>
    <source>
        <strain evidence="2 3">Pr1d</strain>
    </source>
</reference>
<dbReference type="Gene3D" id="3.40.50.880">
    <property type="match status" value="1"/>
</dbReference>
<keyword evidence="1" id="KW-0472">Membrane</keyword>
<protein>
    <recommendedName>
        <fullName evidence="4">Glutamine amidotransferase domain-containing protein</fullName>
    </recommendedName>
</protein>
<keyword evidence="1" id="KW-1133">Transmembrane helix</keyword>
<sequence length="759" mass="83752">MTNWSVDPVGGFWFTGSVAILLVLVLLVGPRGRSLLPRRRMILMILRGLTALLLILTMLRPTLVTTIVNKVPGSLLLLADDSRSMSIEDSLGNQSRWNALKASLASAGDQFAELAESWDVKLYRFADETELVKRVDEGFVLPENAEGSQTAMGSAIGDLLDRESQQRIVAMLVLSDGAQRAFPPRDEPPQLAVARLATDRIPLYTFTFGKPSLGLQSDLRVDDLLINNVLFAEAPATIQANVTADGYANQTVKVQLLWENAEGEMEVVATEPLRISANQRQYPVTLTHTPQAPGEFKIAVAVEPPAGELATTNNSQSTFVTVMKGGVNVLYLVGSQRVGGGPGIEPRFVRAALATYADLHVHYELINYRRQQFDLREQLREGKFDVFLLQNVDYAGLSRETWEMIADDVGKGAGLAMLGGFHSFGPGGFRNTPMDDILPIVMGRAERQNFGEPPRADMHLTGPLRVNPLPQGGSLHPIFQIGEDSAAKLDWSNLPPLDGSNRFDPRSLKPNAAVIAEADDPQHSPLVVVGAWGNGRTAAVAFDTTWRWPMEGHAELQDRFWRQLVMWLSRKDDTGGKDVWARLDQRRYQRGSRIEFAVGAFDEKQESVAGAQFQVEIEKPDGSVATVQVTPRGKEYIGNFDETSIPGDYRLTVTATTGREELGSSEVRFTVPDRDMELDQPAAEPTFMASLANLTSDVGGAGLAPEELPDLLERLQDRFEEFEEEVSTQKSLWDSWPMLTALVGLLGTEWFLRKRWGLV</sequence>
<keyword evidence="3" id="KW-1185">Reference proteome</keyword>
<dbReference type="InterPro" id="IPR013783">
    <property type="entry name" value="Ig-like_fold"/>
</dbReference>
<dbReference type="InterPro" id="IPR036465">
    <property type="entry name" value="vWFA_dom_sf"/>
</dbReference>
<proteinExistence type="predicted"/>
<dbReference type="Gene3D" id="2.60.40.10">
    <property type="entry name" value="Immunoglobulins"/>
    <property type="match status" value="1"/>
</dbReference>
<dbReference type="Gene3D" id="3.40.50.410">
    <property type="entry name" value="von Willebrand factor, type A domain"/>
    <property type="match status" value="1"/>
</dbReference>
<dbReference type="SUPFAM" id="SSF53300">
    <property type="entry name" value="vWA-like"/>
    <property type="match status" value="1"/>
</dbReference>
<dbReference type="SUPFAM" id="SSF52317">
    <property type="entry name" value="Class I glutamine amidotransferase-like"/>
    <property type="match status" value="1"/>
</dbReference>
<evidence type="ECO:0000313" key="3">
    <source>
        <dbReference type="Proteomes" id="UP000323917"/>
    </source>
</evidence>
<dbReference type="EMBL" id="CP042913">
    <property type="protein sequence ID" value="QEG33355.1"/>
    <property type="molecule type" value="Genomic_DNA"/>
</dbReference>
<dbReference type="PANTHER" id="PTHR37947">
    <property type="entry name" value="BLL2462 PROTEIN"/>
    <property type="match status" value="1"/>
</dbReference>
<dbReference type="Proteomes" id="UP000323917">
    <property type="component" value="Chromosome"/>
</dbReference>
<feature type="transmembrane region" description="Helical" evidence="1">
    <location>
        <begin position="41"/>
        <end position="59"/>
    </location>
</feature>
<name>A0A5B9Q742_9BACT</name>
<accession>A0A5B9Q742</accession>
<dbReference type="AlphaFoldDB" id="A0A5B9Q742"/>
<organism evidence="2 3">
    <name type="scientific">Bythopirellula goksoeyrii</name>
    <dbReference type="NCBI Taxonomy" id="1400387"/>
    <lineage>
        <taxon>Bacteria</taxon>
        <taxon>Pseudomonadati</taxon>
        <taxon>Planctomycetota</taxon>
        <taxon>Planctomycetia</taxon>
        <taxon>Pirellulales</taxon>
        <taxon>Lacipirellulaceae</taxon>
        <taxon>Bythopirellula</taxon>
    </lineage>
</organism>
<evidence type="ECO:0008006" key="4">
    <source>
        <dbReference type="Google" id="ProtNLM"/>
    </source>
</evidence>
<dbReference type="RefSeq" id="WP_148072134.1">
    <property type="nucleotide sequence ID" value="NZ_CP042913.1"/>
</dbReference>
<keyword evidence="1" id="KW-0812">Transmembrane</keyword>
<feature type="transmembrane region" description="Helical" evidence="1">
    <location>
        <begin position="12"/>
        <end position="29"/>
    </location>
</feature>
<evidence type="ECO:0000313" key="2">
    <source>
        <dbReference type="EMBL" id="QEG33355.1"/>
    </source>
</evidence>
<dbReference type="KEGG" id="bgok:Pr1d_06160"/>
<gene>
    <name evidence="2" type="ORF">Pr1d_06160</name>
</gene>
<dbReference type="PANTHER" id="PTHR37947:SF1">
    <property type="entry name" value="BLL2462 PROTEIN"/>
    <property type="match status" value="1"/>
</dbReference>
<dbReference type="OrthoDB" id="9781333at2"/>
<evidence type="ECO:0000256" key="1">
    <source>
        <dbReference type="SAM" id="Phobius"/>
    </source>
</evidence>